<dbReference type="RefSeq" id="WP_150497745.1">
    <property type="nucleotide sequence ID" value="NZ_BMFA01000008.1"/>
</dbReference>
<sequence>MVYRKDENGNPDPRHHRHNDQVIALRLDKLMSAQEQIYWHITPHPELGGRTPMELSAEGRHEDLFALIDRMEAARR</sequence>
<accession>A0A916TM90</accession>
<protein>
    <recommendedName>
        <fullName evidence="3">Antitoxin Xre/MbcA/ParS-like toxin-binding domain-containing protein</fullName>
    </recommendedName>
</protein>
<evidence type="ECO:0000313" key="2">
    <source>
        <dbReference type="Proteomes" id="UP000605148"/>
    </source>
</evidence>
<comment type="caution">
    <text evidence="1">The sequence shown here is derived from an EMBL/GenBank/DDBJ whole genome shotgun (WGS) entry which is preliminary data.</text>
</comment>
<dbReference type="Proteomes" id="UP000605148">
    <property type="component" value="Unassembled WGS sequence"/>
</dbReference>
<dbReference type="AlphaFoldDB" id="A0A916TM90"/>
<evidence type="ECO:0008006" key="3">
    <source>
        <dbReference type="Google" id="ProtNLM"/>
    </source>
</evidence>
<dbReference type="EMBL" id="BMFA01000008">
    <property type="protein sequence ID" value="GGB55266.1"/>
    <property type="molecule type" value="Genomic_DNA"/>
</dbReference>
<proteinExistence type="predicted"/>
<evidence type="ECO:0000313" key="1">
    <source>
        <dbReference type="EMBL" id="GGB55266.1"/>
    </source>
</evidence>
<keyword evidence="2" id="KW-1185">Reference proteome</keyword>
<dbReference type="OrthoDB" id="7349803at2"/>
<reference evidence="1" key="1">
    <citation type="journal article" date="2014" name="Int. J. Syst. Evol. Microbiol.">
        <title>Complete genome sequence of Corynebacterium casei LMG S-19264T (=DSM 44701T), isolated from a smear-ripened cheese.</title>
        <authorList>
            <consortium name="US DOE Joint Genome Institute (JGI-PGF)"/>
            <person name="Walter F."/>
            <person name="Albersmeier A."/>
            <person name="Kalinowski J."/>
            <person name="Ruckert C."/>
        </authorList>
    </citation>
    <scope>NUCLEOTIDE SEQUENCE</scope>
    <source>
        <strain evidence="1">CGMCC 1.12426</strain>
    </source>
</reference>
<organism evidence="1 2">
    <name type="scientific">Roseibium aquae</name>
    <dbReference type="NCBI Taxonomy" id="1323746"/>
    <lineage>
        <taxon>Bacteria</taxon>
        <taxon>Pseudomonadati</taxon>
        <taxon>Pseudomonadota</taxon>
        <taxon>Alphaproteobacteria</taxon>
        <taxon>Hyphomicrobiales</taxon>
        <taxon>Stappiaceae</taxon>
        <taxon>Roseibium</taxon>
    </lineage>
</organism>
<name>A0A916TM90_9HYPH</name>
<reference evidence="1" key="2">
    <citation type="submission" date="2020-09" db="EMBL/GenBank/DDBJ databases">
        <authorList>
            <person name="Sun Q."/>
            <person name="Zhou Y."/>
        </authorList>
    </citation>
    <scope>NUCLEOTIDE SEQUENCE</scope>
    <source>
        <strain evidence="1">CGMCC 1.12426</strain>
    </source>
</reference>
<gene>
    <name evidence="1" type="ORF">GCM10011316_29170</name>
</gene>